<gene>
    <name evidence="1" type="ORF">K1T71_012204</name>
</gene>
<sequence length="935" mass="103368">MSEKGYEGEQSPPSWDVPGPSSLAAILDTAFTSSVSDNIQRNEEMDCDTLFAESDDEVEVLPTTSEPAIRVNNEHIPKPVSSNYVNSTTPNKFDQDDLNQLTYPTSSRTPVPEEYQPLPDSSGSIANAFYDGPENSPDSTHTNSQRLRPNVNMHYQPKPPPLNRHGYYYPNYGRYNMGPSNDYFALAPYHTNNVIVLNDNRNYVSHPLTYTMAPNHGEVSANTLRRGNTVYNQELIPENEVNSSQLGDNLERPSRKLNISPRRRQSKEYIGFTNLVEVSSDEEDNGSAPKKRSCDNGIAAQINANTVPPNSNGGQTGNNSGLQVNVKTEPQETSVNLVSNNSTNRPPNILERKQNNHNCSHMRKHHSRPNVACCLIKQEQGTTHHQCNCNGGHRHSTSNLAGLNNSGQSNNQPLDTNPGPPSPLNVSRTGISNNSLLQMKEEPGNRPAQIKQEVERQSPQLAHIQGIKTEVPQMHTMKTEPTRVSPPRNMDVNDPVSVKSEVETRCCEIDAGGDRQVNERSPQPGTSKGRRAPPTQNASASTSQEQASQANNAFANITNVLSAPDLQLDWVSDSGSDDDVLLLSDENNVRSQVHTVIDLTGSPSRNEESTETDNPVHENYEASDVQDSSEIQSNPTHVSHPTLMAHLRHPVHHNPEGPPPAHMLRTRGHSGCMAPCRCYCAHAHVPSSHAHAHAHHLHAPPAHMGSRRRDDASVPPPYIVHERLWHRQHQMMEMQRRSMIGEMGAGYGSTFPQLSAIPLAPTTVLAFPDELEPRDLSGPQGLAPGLPPSPLALDRPHVHHHMHHFLQMYTPHLHISIQPPAMGSGALGLAMARSAVGAALSAQARRDAWRGGQRGASRATIERNTYRHAYAPTPHHHDEKCTICLSLFEIHADCRRLPCMHLFHMECVDQWLSTNKHCPICRVDIETHLNKDATF</sequence>
<protein>
    <submittedName>
        <fullName evidence="1">Uncharacterized protein</fullName>
    </submittedName>
</protein>
<dbReference type="EMBL" id="CM034408">
    <property type="protein sequence ID" value="KAJ0172231.1"/>
    <property type="molecule type" value="Genomic_DNA"/>
</dbReference>
<evidence type="ECO:0000313" key="1">
    <source>
        <dbReference type="EMBL" id="KAJ0172231.1"/>
    </source>
</evidence>
<dbReference type="Proteomes" id="UP000824533">
    <property type="component" value="Linkage Group LG22"/>
</dbReference>
<organism evidence="1 2">
    <name type="scientific">Dendrolimus kikuchii</name>
    <dbReference type="NCBI Taxonomy" id="765133"/>
    <lineage>
        <taxon>Eukaryota</taxon>
        <taxon>Metazoa</taxon>
        <taxon>Ecdysozoa</taxon>
        <taxon>Arthropoda</taxon>
        <taxon>Hexapoda</taxon>
        <taxon>Insecta</taxon>
        <taxon>Pterygota</taxon>
        <taxon>Neoptera</taxon>
        <taxon>Endopterygota</taxon>
        <taxon>Lepidoptera</taxon>
        <taxon>Glossata</taxon>
        <taxon>Ditrysia</taxon>
        <taxon>Bombycoidea</taxon>
        <taxon>Lasiocampidae</taxon>
        <taxon>Dendrolimus</taxon>
    </lineage>
</organism>
<name>A0ACC1CKY6_9NEOP</name>
<accession>A0ACC1CKY6</accession>
<reference evidence="1 2" key="1">
    <citation type="journal article" date="2021" name="Front. Genet.">
        <title>Chromosome-Level Genome Assembly Reveals Significant Gene Expansion in the Toll and IMD Signaling Pathways of Dendrolimus kikuchii.</title>
        <authorList>
            <person name="Zhou J."/>
            <person name="Wu P."/>
            <person name="Xiong Z."/>
            <person name="Liu N."/>
            <person name="Zhao N."/>
            <person name="Ji M."/>
            <person name="Qiu Y."/>
            <person name="Yang B."/>
        </authorList>
    </citation>
    <scope>NUCLEOTIDE SEQUENCE [LARGE SCALE GENOMIC DNA]</scope>
    <source>
        <strain evidence="1">Ann1</strain>
    </source>
</reference>
<evidence type="ECO:0000313" key="2">
    <source>
        <dbReference type="Proteomes" id="UP000824533"/>
    </source>
</evidence>
<proteinExistence type="predicted"/>
<comment type="caution">
    <text evidence="1">The sequence shown here is derived from an EMBL/GenBank/DDBJ whole genome shotgun (WGS) entry which is preliminary data.</text>
</comment>
<keyword evidence="2" id="KW-1185">Reference proteome</keyword>